<evidence type="ECO:0000313" key="7">
    <source>
        <dbReference type="EMBL" id="RFA95665.1"/>
    </source>
</evidence>
<dbReference type="EMBL" id="NMUE01000020">
    <property type="protein sequence ID" value="RFA95665.1"/>
    <property type="molecule type" value="Genomic_DNA"/>
</dbReference>
<feature type="transmembrane region" description="Helical" evidence="6">
    <location>
        <begin position="278"/>
        <end position="303"/>
    </location>
</feature>
<dbReference type="OrthoDB" id="15394at2157"/>
<feature type="transmembrane region" description="Helical" evidence="6">
    <location>
        <begin position="141"/>
        <end position="158"/>
    </location>
</feature>
<dbReference type="InterPro" id="IPR001851">
    <property type="entry name" value="ABC_transp_permease"/>
</dbReference>
<evidence type="ECO:0000256" key="2">
    <source>
        <dbReference type="ARBA" id="ARBA00022475"/>
    </source>
</evidence>
<keyword evidence="4 6" id="KW-1133">Transmembrane helix</keyword>
<proteinExistence type="predicted"/>
<dbReference type="CDD" id="cd06581">
    <property type="entry name" value="TM_PBP1_LivM_like"/>
    <property type="match status" value="1"/>
</dbReference>
<evidence type="ECO:0000256" key="1">
    <source>
        <dbReference type="ARBA" id="ARBA00004651"/>
    </source>
</evidence>
<keyword evidence="5 6" id="KW-0472">Membrane</keyword>
<dbReference type="Proteomes" id="UP000256877">
    <property type="component" value="Unassembled WGS sequence"/>
</dbReference>
<feature type="transmembrane region" description="Helical" evidence="6">
    <location>
        <begin position="178"/>
        <end position="205"/>
    </location>
</feature>
<feature type="transmembrane region" description="Helical" evidence="6">
    <location>
        <begin position="239"/>
        <end position="258"/>
    </location>
</feature>
<comment type="caution">
    <text evidence="7">The sequence shown here is derived from an EMBL/GenBank/DDBJ whole genome shotgun (WGS) entry which is preliminary data.</text>
</comment>
<dbReference type="PANTHER" id="PTHR30482">
    <property type="entry name" value="HIGH-AFFINITY BRANCHED-CHAIN AMINO ACID TRANSPORT SYSTEM PERMEASE"/>
    <property type="match status" value="1"/>
</dbReference>
<dbReference type="GO" id="GO:0015658">
    <property type="term" value="F:branched-chain amino acid transmembrane transporter activity"/>
    <property type="evidence" value="ECO:0007669"/>
    <property type="project" value="InterPro"/>
</dbReference>
<keyword evidence="3 6" id="KW-0812">Transmembrane</keyword>
<dbReference type="Proteomes" id="UP000257123">
    <property type="component" value="Unassembled WGS sequence"/>
</dbReference>
<dbReference type="Pfam" id="PF02653">
    <property type="entry name" value="BPD_transp_2"/>
    <property type="match status" value="1"/>
</dbReference>
<feature type="transmembrane region" description="Helical" evidence="6">
    <location>
        <begin position="323"/>
        <end position="341"/>
    </location>
</feature>
<dbReference type="RefSeq" id="WP_116421230.1">
    <property type="nucleotide sequence ID" value="NZ_NMUE01000020.1"/>
</dbReference>
<name>A0A371QYH7_9CREN</name>
<dbReference type="EMBL" id="NMUF01000043">
    <property type="protein sequence ID" value="RFA96123.1"/>
    <property type="molecule type" value="Genomic_DNA"/>
</dbReference>
<keyword evidence="2" id="KW-1003">Cell membrane</keyword>
<dbReference type="GO" id="GO:0005886">
    <property type="term" value="C:plasma membrane"/>
    <property type="evidence" value="ECO:0007669"/>
    <property type="project" value="UniProtKB-SubCell"/>
</dbReference>
<gene>
    <name evidence="7" type="ORF">CGL51_07150</name>
    <name evidence="8" type="ORF">CGL52_11610</name>
</gene>
<organism evidence="7 10">
    <name type="scientific">Pyrobaculum aerophilum</name>
    <dbReference type="NCBI Taxonomy" id="13773"/>
    <lineage>
        <taxon>Archaea</taxon>
        <taxon>Thermoproteota</taxon>
        <taxon>Thermoprotei</taxon>
        <taxon>Thermoproteales</taxon>
        <taxon>Thermoproteaceae</taxon>
        <taxon>Pyrobaculum</taxon>
    </lineage>
</organism>
<feature type="transmembrane region" description="Helical" evidence="6">
    <location>
        <begin position="107"/>
        <end position="129"/>
    </location>
</feature>
<comment type="subcellular location">
    <subcellularLocation>
        <location evidence="1">Cell membrane</location>
        <topology evidence="1">Multi-pass membrane protein</topology>
    </subcellularLocation>
</comment>
<evidence type="ECO:0000313" key="9">
    <source>
        <dbReference type="Proteomes" id="UP000256877"/>
    </source>
</evidence>
<sequence>MRRYAGVLAYIASVLVIWATGRDVNSYMLTTAVDISIYVLITLSLNLEADIAGIPNFGRVLTVAFGAYIAGGVLGRIALWALGLNYDYVADNPTAASALSKTLTPPMAALLLLAGLFLAGIVGAAIGVASSFPARRLTADYLAITLLAFGDVAYYIGLNYEPLVGGTLGVSAPPIYEGIFGGGVMRAVGAALVSASVATATYVLFTRLDKSPFGRILRVHREDPELVSMLGRDPAALRGWAMAIGGAASAVAGLLYALHVGAVHPRCFERINFTFYPWLIVVMGDMGSNRGVLEGVFIFIVIYRLLDMYKYEVGNVVGFDPVWLGYILFGALAMLVIVTMPRGVVPEEAKPLIEIKRRGEE</sequence>
<feature type="transmembrane region" description="Helical" evidence="6">
    <location>
        <begin position="29"/>
        <end position="48"/>
    </location>
</feature>
<dbReference type="AlphaFoldDB" id="A0A371QYH7"/>
<evidence type="ECO:0000313" key="8">
    <source>
        <dbReference type="EMBL" id="RFA96123.1"/>
    </source>
</evidence>
<dbReference type="InterPro" id="IPR043428">
    <property type="entry name" value="LivM-like"/>
</dbReference>
<protein>
    <submittedName>
        <fullName evidence="7">Branched-chain amino acid ABC transporter permease</fullName>
    </submittedName>
</protein>
<evidence type="ECO:0000256" key="3">
    <source>
        <dbReference type="ARBA" id="ARBA00022692"/>
    </source>
</evidence>
<evidence type="ECO:0000256" key="6">
    <source>
        <dbReference type="SAM" id="Phobius"/>
    </source>
</evidence>
<dbReference type="PANTHER" id="PTHR30482:SF1">
    <property type="entry name" value="BRANCHED-CHAIN AMINO ACID TRANSPORT PERMEASE PROTEIN LIVM-RELATED"/>
    <property type="match status" value="1"/>
</dbReference>
<reference evidence="9 10" key="1">
    <citation type="submission" date="2017-07" db="EMBL/GenBank/DDBJ databases">
        <title>Draft genome sequence of aerobic hyperthermophilic archaea, Pyrobaculum aerophilum YKB31 and YKB32.</title>
        <authorList>
            <person name="Mochizuki T."/>
            <person name="Berliner A.J."/>
            <person name="Yoshida-Takashima Y."/>
            <person name="Takaki Y."/>
            <person name="Nunoura T."/>
            <person name="Takai K."/>
        </authorList>
    </citation>
    <scope>NUCLEOTIDE SEQUENCE [LARGE SCALE GENOMIC DNA]</scope>
    <source>
        <strain evidence="7 10">YKB31</strain>
        <strain evidence="8 9">YKB32</strain>
    </source>
</reference>
<evidence type="ECO:0000256" key="5">
    <source>
        <dbReference type="ARBA" id="ARBA00023136"/>
    </source>
</evidence>
<evidence type="ECO:0000313" key="10">
    <source>
        <dbReference type="Proteomes" id="UP000257123"/>
    </source>
</evidence>
<accession>A0A371QYH7</accession>
<feature type="transmembrane region" description="Helical" evidence="6">
    <location>
        <begin position="60"/>
        <end position="82"/>
    </location>
</feature>
<evidence type="ECO:0000256" key="4">
    <source>
        <dbReference type="ARBA" id="ARBA00022989"/>
    </source>
</evidence>